<evidence type="ECO:0000313" key="7">
    <source>
        <dbReference type="EMBL" id="KZE66424.1"/>
    </source>
</evidence>
<feature type="transmembrane region" description="Helical" evidence="6">
    <location>
        <begin position="239"/>
        <end position="259"/>
    </location>
</feature>
<feature type="transmembrane region" description="Helical" evidence="6">
    <location>
        <begin position="82"/>
        <end position="102"/>
    </location>
</feature>
<comment type="subcellular location">
    <subcellularLocation>
        <location evidence="1">Membrane</location>
        <topology evidence="1">Multi-pass membrane protein</topology>
    </subcellularLocation>
</comment>
<keyword evidence="5 6" id="KW-0472">Membrane</keyword>
<dbReference type="PANTHER" id="PTHR13353">
    <property type="entry name" value="TRANSMEMBRANE PROTEIN 19"/>
    <property type="match status" value="1"/>
</dbReference>
<feature type="transmembrane region" description="Helical" evidence="6">
    <location>
        <begin position="180"/>
        <end position="203"/>
    </location>
</feature>
<evidence type="ECO:0000256" key="6">
    <source>
        <dbReference type="SAM" id="Phobius"/>
    </source>
</evidence>
<evidence type="ECO:0000256" key="4">
    <source>
        <dbReference type="ARBA" id="ARBA00022989"/>
    </source>
</evidence>
<comment type="caution">
    <text evidence="7">The sequence shown here is derived from an EMBL/GenBank/DDBJ whole genome shotgun (WGS) entry which is preliminary data.</text>
</comment>
<feature type="transmembrane region" description="Helical" evidence="6">
    <location>
        <begin position="20"/>
        <end position="39"/>
    </location>
</feature>
<feature type="transmembrane region" description="Helical" evidence="6">
    <location>
        <begin position="45"/>
        <end position="61"/>
    </location>
</feature>
<dbReference type="Proteomes" id="UP000076567">
    <property type="component" value="Unassembled WGS sequence"/>
</dbReference>
<evidence type="ECO:0008006" key="9">
    <source>
        <dbReference type="Google" id="ProtNLM"/>
    </source>
</evidence>
<dbReference type="PANTHER" id="PTHR13353:SF5">
    <property type="entry name" value="TRANSMEMBRANE PROTEIN 19"/>
    <property type="match status" value="1"/>
</dbReference>
<dbReference type="AlphaFoldDB" id="A0A163R9X5"/>
<dbReference type="EMBL" id="LRFC01000023">
    <property type="protein sequence ID" value="KZE66424.1"/>
    <property type="molecule type" value="Genomic_DNA"/>
</dbReference>
<gene>
    <name evidence="7" type="ORF">AWM68_08685</name>
</gene>
<evidence type="ECO:0000256" key="5">
    <source>
        <dbReference type="ARBA" id="ARBA00023136"/>
    </source>
</evidence>
<evidence type="ECO:0000256" key="1">
    <source>
        <dbReference type="ARBA" id="ARBA00004141"/>
    </source>
</evidence>
<dbReference type="InterPro" id="IPR002794">
    <property type="entry name" value="DUF92_TMEM19"/>
</dbReference>
<dbReference type="GO" id="GO:0016020">
    <property type="term" value="C:membrane"/>
    <property type="evidence" value="ECO:0007669"/>
    <property type="project" value="UniProtKB-SubCell"/>
</dbReference>
<protein>
    <recommendedName>
        <fullName evidence="9">DUF92 domain-containing protein</fullName>
    </recommendedName>
</protein>
<name>A0A163R9X5_9BACL</name>
<organism evidence="7 8">
    <name type="scientific">Fictibacillus phosphorivorans</name>
    <dbReference type="NCBI Taxonomy" id="1221500"/>
    <lineage>
        <taxon>Bacteria</taxon>
        <taxon>Bacillati</taxon>
        <taxon>Bacillota</taxon>
        <taxon>Bacilli</taxon>
        <taxon>Bacillales</taxon>
        <taxon>Fictibacillaceae</taxon>
        <taxon>Fictibacillus</taxon>
    </lineage>
</organism>
<evidence type="ECO:0000256" key="3">
    <source>
        <dbReference type="ARBA" id="ARBA00022692"/>
    </source>
</evidence>
<accession>A0A163R9X5</accession>
<feature type="transmembrane region" description="Helical" evidence="6">
    <location>
        <begin position="151"/>
        <end position="174"/>
    </location>
</feature>
<keyword evidence="4 6" id="KW-1133">Transmembrane helix</keyword>
<proteinExistence type="inferred from homology"/>
<dbReference type="Pfam" id="PF01940">
    <property type="entry name" value="DUF92"/>
    <property type="match status" value="1"/>
</dbReference>
<comment type="similarity">
    <text evidence="2">Belongs to the TMEM19 family.</text>
</comment>
<dbReference type="OrthoDB" id="9808500at2"/>
<dbReference type="RefSeq" id="WP_066242356.1">
    <property type="nucleotide sequence ID" value="NZ_LRFC01000023.1"/>
</dbReference>
<keyword evidence="3 6" id="KW-0812">Transmembrane</keyword>
<keyword evidence="8" id="KW-1185">Reference proteome</keyword>
<feature type="transmembrane region" description="Helical" evidence="6">
    <location>
        <begin position="108"/>
        <end position="130"/>
    </location>
</feature>
<sequence>MEIIIGGIALLSLLSARLKWLTILASVTAFLMGLIIFLAFNWQGLVILGMFFITSTLLTKWKRDLKRDEKAFHIEEKKGRSAGQVLANGGAALLAAACHIAVPDPVWLILFTAAFATATADTWASEIGVLSKKKPFHIKMWKTVDRGLSGAISPLGTFAAFAGAFLIGFCFYLLFDTSFLVALCVAVSGFVGNLADTVFGAWFEQKFICSKCKKETESRVHCGVKTARIYGVFWVSNNVVNFTSTLIGGMIAGVLYLWINK</sequence>
<evidence type="ECO:0000313" key="8">
    <source>
        <dbReference type="Proteomes" id="UP000076567"/>
    </source>
</evidence>
<reference evidence="8" key="1">
    <citation type="submission" date="2016-01" db="EMBL/GenBank/DDBJ databases">
        <title>Draft genome of Chromobacterium sp. F49.</title>
        <authorList>
            <person name="Hong K.W."/>
        </authorList>
    </citation>
    <scope>NUCLEOTIDE SEQUENCE [LARGE SCALE GENOMIC DNA]</scope>
    <source>
        <strain evidence="8">P7IIIA</strain>
    </source>
</reference>
<evidence type="ECO:0000256" key="2">
    <source>
        <dbReference type="ARBA" id="ARBA00009012"/>
    </source>
</evidence>